<organism evidence="2 3">
    <name type="scientific">Cyclotella cryptica</name>
    <dbReference type="NCBI Taxonomy" id="29204"/>
    <lineage>
        <taxon>Eukaryota</taxon>
        <taxon>Sar</taxon>
        <taxon>Stramenopiles</taxon>
        <taxon>Ochrophyta</taxon>
        <taxon>Bacillariophyta</taxon>
        <taxon>Coscinodiscophyceae</taxon>
        <taxon>Thalassiosirophycidae</taxon>
        <taxon>Stephanodiscales</taxon>
        <taxon>Stephanodiscaceae</taxon>
        <taxon>Cyclotella</taxon>
    </lineage>
</organism>
<feature type="coiled-coil region" evidence="1">
    <location>
        <begin position="55"/>
        <end position="89"/>
    </location>
</feature>
<proteinExistence type="predicted"/>
<gene>
    <name evidence="2" type="ORF">HJC23_007606</name>
</gene>
<protein>
    <submittedName>
        <fullName evidence="2">Uncharacterized protein</fullName>
    </submittedName>
</protein>
<sequence>MTECEECRLAHRIDNFVEISWKKNRIIGELESNIKEDKEISKRKEKRTSEIKTIIKELKAEVIQVTKRKDKLENELSLERKDKHIKELETELNSKMPSIKNNAKWNFSTGYHHSRQYHSMVFKMPTLIMLA</sequence>
<dbReference type="AlphaFoldDB" id="A0ABD3QS43"/>
<dbReference type="Proteomes" id="UP001516023">
    <property type="component" value="Unassembled WGS sequence"/>
</dbReference>
<accession>A0ABD3QS43</accession>
<evidence type="ECO:0000256" key="1">
    <source>
        <dbReference type="SAM" id="Coils"/>
    </source>
</evidence>
<name>A0ABD3QS43_9STRA</name>
<keyword evidence="1" id="KW-0175">Coiled coil</keyword>
<dbReference type="EMBL" id="JABMIG020000017">
    <property type="protein sequence ID" value="KAL3802829.1"/>
    <property type="molecule type" value="Genomic_DNA"/>
</dbReference>
<evidence type="ECO:0000313" key="2">
    <source>
        <dbReference type="EMBL" id="KAL3802829.1"/>
    </source>
</evidence>
<evidence type="ECO:0000313" key="3">
    <source>
        <dbReference type="Proteomes" id="UP001516023"/>
    </source>
</evidence>
<comment type="caution">
    <text evidence="2">The sequence shown here is derived from an EMBL/GenBank/DDBJ whole genome shotgun (WGS) entry which is preliminary data.</text>
</comment>
<keyword evidence="3" id="KW-1185">Reference proteome</keyword>
<reference evidence="2 3" key="1">
    <citation type="journal article" date="2020" name="G3 (Bethesda)">
        <title>Improved Reference Genome for Cyclotella cryptica CCMP332, a Model for Cell Wall Morphogenesis, Salinity Adaptation, and Lipid Production in Diatoms (Bacillariophyta).</title>
        <authorList>
            <person name="Roberts W.R."/>
            <person name="Downey K.M."/>
            <person name="Ruck E.C."/>
            <person name="Traller J.C."/>
            <person name="Alverson A.J."/>
        </authorList>
    </citation>
    <scope>NUCLEOTIDE SEQUENCE [LARGE SCALE GENOMIC DNA]</scope>
    <source>
        <strain evidence="2 3">CCMP332</strain>
    </source>
</reference>